<feature type="compositionally biased region" description="Low complexity" evidence="1">
    <location>
        <begin position="369"/>
        <end position="399"/>
    </location>
</feature>
<feature type="compositionally biased region" description="Low complexity" evidence="1">
    <location>
        <begin position="552"/>
        <end position="574"/>
    </location>
</feature>
<feature type="compositionally biased region" description="Pro residues" evidence="1">
    <location>
        <begin position="312"/>
        <end position="332"/>
    </location>
</feature>
<evidence type="ECO:0000313" key="2">
    <source>
        <dbReference type="EMBL" id="GBF92696.1"/>
    </source>
</evidence>
<feature type="region of interest" description="Disordered" evidence="1">
    <location>
        <begin position="200"/>
        <end position="422"/>
    </location>
</feature>
<feature type="compositionally biased region" description="Gly residues" evidence="1">
    <location>
        <begin position="448"/>
        <end position="465"/>
    </location>
</feature>
<name>A0A2V0NYK3_9CHLO</name>
<feature type="compositionally biased region" description="Low complexity" evidence="1">
    <location>
        <begin position="466"/>
        <end position="480"/>
    </location>
</feature>
<organism evidence="2 3">
    <name type="scientific">Raphidocelis subcapitata</name>
    <dbReference type="NCBI Taxonomy" id="307507"/>
    <lineage>
        <taxon>Eukaryota</taxon>
        <taxon>Viridiplantae</taxon>
        <taxon>Chlorophyta</taxon>
        <taxon>core chlorophytes</taxon>
        <taxon>Chlorophyceae</taxon>
        <taxon>CS clade</taxon>
        <taxon>Sphaeropleales</taxon>
        <taxon>Selenastraceae</taxon>
        <taxon>Raphidocelis</taxon>
    </lineage>
</organism>
<protein>
    <submittedName>
        <fullName evidence="2">Uncharacterized protein</fullName>
    </submittedName>
</protein>
<dbReference type="Proteomes" id="UP000247498">
    <property type="component" value="Unassembled WGS sequence"/>
</dbReference>
<feature type="compositionally biased region" description="Low complexity" evidence="1">
    <location>
        <begin position="295"/>
        <end position="308"/>
    </location>
</feature>
<feature type="region of interest" description="Disordered" evidence="1">
    <location>
        <begin position="655"/>
        <end position="685"/>
    </location>
</feature>
<gene>
    <name evidence="2" type="ORF">Rsub_05065</name>
</gene>
<feature type="compositionally biased region" description="Gly residues" evidence="1">
    <location>
        <begin position="29"/>
        <end position="53"/>
    </location>
</feature>
<dbReference type="InParanoid" id="A0A2V0NYK3"/>
<accession>A0A2V0NYK3</accession>
<reference evidence="2 3" key="1">
    <citation type="journal article" date="2018" name="Sci. Rep.">
        <title>Raphidocelis subcapitata (=Pseudokirchneriella subcapitata) provides an insight into genome evolution and environmental adaptations in the Sphaeropleales.</title>
        <authorList>
            <person name="Suzuki S."/>
            <person name="Yamaguchi H."/>
            <person name="Nakajima N."/>
            <person name="Kawachi M."/>
        </authorList>
    </citation>
    <scope>NUCLEOTIDE SEQUENCE [LARGE SCALE GENOMIC DNA]</scope>
    <source>
        <strain evidence="2 3">NIES-35</strain>
    </source>
</reference>
<proteinExistence type="predicted"/>
<comment type="caution">
    <text evidence="2">The sequence shown here is derived from an EMBL/GenBank/DDBJ whole genome shotgun (WGS) entry which is preliminary data.</text>
</comment>
<feature type="compositionally biased region" description="Basic and acidic residues" evidence="1">
    <location>
        <begin position="277"/>
        <end position="294"/>
    </location>
</feature>
<feature type="compositionally biased region" description="Pro residues" evidence="1">
    <location>
        <begin position="353"/>
        <end position="365"/>
    </location>
</feature>
<keyword evidence="3" id="KW-1185">Reference proteome</keyword>
<evidence type="ECO:0000256" key="1">
    <source>
        <dbReference type="SAM" id="MobiDB-lite"/>
    </source>
</evidence>
<feature type="compositionally biased region" description="Basic and acidic residues" evidence="1">
    <location>
        <begin position="201"/>
        <end position="219"/>
    </location>
</feature>
<feature type="compositionally biased region" description="Gly residues" evidence="1">
    <location>
        <begin position="509"/>
        <end position="528"/>
    </location>
</feature>
<sequence>MERRSAAAPQRWRRILRRCLPWCGAAAAEGGGRGSGGGGVSGGGRGAAAGPRGGAPPVRAREVAPEAMAAEPVGYQHQPQLAGAAQALPAADPVGAAGAGERPTGAAAQPSQPPPPTGLPQAAPSRPAAGVARKVTGGGPYALPGMAAELEAEAEAGAGAEAGVRPPAARRASWRLAAAEAEWDDILAAAGLGAGAGLGDQQREAVHRMAAEDAAERPPQRQQQQLPAMQLPQPPRQRRVSFTFGATDAPPGSRVGKELPRPRLGHPLAALSGGFRDTPRAPRARPEVQQDHHQQQQQQQQQQHCQQHQADDPPPQPGQQPDDPPQPEPAPVLPRAQRSSTATAPRAFGSLFPTPPPGDAPPPNPARTAGAASSNAADCSGSGGCPTTAPTAGGAASRADSPPLVPPRLCATAPTSPSWVPRYQLEMPPLRPLRTSSASLNAAVAAAAGGGGAGAGGAAGGGGWCGASATSSSRPTTPRAQRGSTPRGGDSSGVFDMASGDFGGFEAAAGGGDARGNGREGPAGGAGDGVADDPGRGQSAQAFEGWLGHTSGSGSASPATGPAAAAARSAPRAAPGGGTPPPSVARHAASAGGGGGGDDPRRSAAAAARGLFIIDVGGEHAAGSAHPRSLSLDSDEVACTNSGMFADRSLQAVVPRRRSSGASPLRGEGLPGAGSAVVEVPVEGQ</sequence>
<feature type="compositionally biased region" description="Low complexity" evidence="1">
    <location>
        <begin position="220"/>
        <end position="231"/>
    </location>
</feature>
<feature type="region of interest" description="Disordered" evidence="1">
    <location>
        <begin position="448"/>
        <end position="604"/>
    </location>
</feature>
<dbReference type="EMBL" id="BDRX01000034">
    <property type="protein sequence ID" value="GBF92696.1"/>
    <property type="molecule type" value="Genomic_DNA"/>
</dbReference>
<feature type="region of interest" description="Disordered" evidence="1">
    <location>
        <begin position="26"/>
        <end position="143"/>
    </location>
</feature>
<feature type="compositionally biased region" description="Low complexity" evidence="1">
    <location>
        <begin position="65"/>
        <end position="110"/>
    </location>
</feature>
<evidence type="ECO:0000313" key="3">
    <source>
        <dbReference type="Proteomes" id="UP000247498"/>
    </source>
</evidence>
<dbReference type="AlphaFoldDB" id="A0A2V0NYK3"/>
<feature type="region of interest" description="Disordered" evidence="1">
    <location>
        <begin position="155"/>
        <end position="175"/>
    </location>
</feature>